<accession>A0A8W8KTT3</accession>
<evidence type="ECO:0000313" key="6">
    <source>
        <dbReference type="Proteomes" id="UP000005408"/>
    </source>
</evidence>
<evidence type="ECO:0000313" key="5">
    <source>
        <dbReference type="EnsemblMetazoa" id="G2525.1:cds"/>
    </source>
</evidence>
<dbReference type="PROSITE" id="PS50041">
    <property type="entry name" value="C_TYPE_LECTIN_2"/>
    <property type="match status" value="1"/>
</dbReference>
<dbReference type="SUPFAM" id="SSF56436">
    <property type="entry name" value="C-type lectin-like"/>
    <property type="match status" value="1"/>
</dbReference>
<dbReference type="EnsemblMetazoa" id="G2525.4">
    <property type="protein sequence ID" value="G2525.4:cds"/>
    <property type="gene ID" value="G2525"/>
</dbReference>
<keyword evidence="2" id="KW-0472">Membrane</keyword>
<sequence>MMLSSAGHCIILWIAFLYGSVAGSLDRCPNDFKQVGEYKTEHGDMCYIFINTEKTWVDAREHCWSWGGELIMIKNQEKMNFVIHTMNSVLRWRNNGVWIGAHDRNGKGWEWTTGEKLTWGYWAPGQPSTIGGISIEDCALMRRGDGWRWHDYHCDSSLFFTYKFICQYRKVPPTTTTSTTTTTTVTPLPSTTTSTSTTTVSSTTRTSVLMTDEKIEPELIKFQKADFIADKLNQGEGSVSNSVVGGESGADNSNKDTGILAGIIVGGAILILIVAVGTLLIRRRRRNKFEDLSVQFQNLSYSRVSQSGQDGNAASNVYMDTNEMNRLYEEVNKQVNHGVNCFSGTVLDIPVPGATDSEDNQDDVCCGGVAEESDLKKLNNVAYVAMPADSKSPAEVMENHYVDMNTGNKAKETNRMMEASRVKDPSKPSNLGVDRQPMPLPLYANSAENLHEGTMEPGSTLSSDSTYINSQERFEVDEEGYMSPRATLQVNSESETELSTIDKDPLYDEIR</sequence>
<organism evidence="5 6">
    <name type="scientific">Magallana gigas</name>
    <name type="common">Pacific oyster</name>
    <name type="synonym">Crassostrea gigas</name>
    <dbReference type="NCBI Taxonomy" id="29159"/>
    <lineage>
        <taxon>Eukaryota</taxon>
        <taxon>Metazoa</taxon>
        <taxon>Spiralia</taxon>
        <taxon>Lophotrochozoa</taxon>
        <taxon>Mollusca</taxon>
        <taxon>Bivalvia</taxon>
        <taxon>Autobranchia</taxon>
        <taxon>Pteriomorphia</taxon>
        <taxon>Ostreida</taxon>
        <taxon>Ostreoidea</taxon>
        <taxon>Ostreidae</taxon>
        <taxon>Magallana</taxon>
    </lineage>
</organism>
<keyword evidence="2" id="KW-1133">Transmembrane helix</keyword>
<feature type="transmembrane region" description="Helical" evidence="2">
    <location>
        <begin position="259"/>
        <end position="281"/>
    </location>
</feature>
<dbReference type="EnsemblMetazoa" id="G2525.2">
    <property type="protein sequence ID" value="G2525.2:cds"/>
    <property type="gene ID" value="G2525"/>
</dbReference>
<evidence type="ECO:0000256" key="1">
    <source>
        <dbReference type="SAM" id="MobiDB-lite"/>
    </source>
</evidence>
<dbReference type="CDD" id="cd12087">
    <property type="entry name" value="TM_EGFR-like"/>
    <property type="match status" value="1"/>
</dbReference>
<dbReference type="SMART" id="SM00034">
    <property type="entry name" value="CLECT"/>
    <property type="match status" value="1"/>
</dbReference>
<dbReference type="InterPro" id="IPR050111">
    <property type="entry name" value="C-type_lectin/snaclec_domain"/>
</dbReference>
<proteinExistence type="predicted"/>
<dbReference type="InterPro" id="IPR016187">
    <property type="entry name" value="CTDL_fold"/>
</dbReference>
<evidence type="ECO:0000256" key="2">
    <source>
        <dbReference type="SAM" id="Phobius"/>
    </source>
</evidence>
<dbReference type="Gene3D" id="3.10.100.10">
    <property type="entry name" value="Mannose-Binding Protein A, subunit A"/>
    <property type="match status" value="1"/>
</dbReference>
<feature type="region of interest" description="Disordered" evidence="1">
    <location>
        <begin position="175"/>
        <end position="199"/>
    </location>
</feature>
<protein>
    <recommendedName>
        <fullName evidence="4">C-type lectin domain-containing protein</fullName>
    </recommendedName>
</protein>
<feature type="region of interest" description="Disordered" evidence="1">
    <location>
        <begin position="418"/>
        <end position="438"/>
    </location>
</feature>
<dbReference type="CDD" id="cd00037">
    <property type="entry name" value="CLECT"/>
    <property type="match status" value="1"/>
</dbReference>
<dbReference type="EnsemblMetazoa" id="G2525.1">
    <property type="protein sequence ID" value="G2525.1:cds"/>
    <property type="gene ID" value="G2525"/>
</dbReference>
<feature type="domain" description="C-type lectin" evidence="4">
    <location>
        <begin position="42"/>
        <end position="163"/>
    </location>
</feature>
<feature type="signal peptide" evidence="3">
    <location>
        <begin position="1"/>
        <end position="23"/>
    </location>
</feature>
<keyword evidence="3" id="KW-0732">Signal</keyword>
<dbReference type="Pfam" id="PF00059">
    <property type="entry name" value="Lectin_C"/>
    <property type="match status" value="1"/>
</dbReference>
<feature type="compositionally biased region" description="Polar residues" evidence="1">
    <location>
        <begin position="487"/>
        <end position="499"/>
    </location>
</feature>
<evidence type="ECO:0000259" key="4">
    <source>
        <dbReference type="PROSITE" id="PS50041"/>
    </source>
</evidence>
<name>A0A8W8KTT3_MAGGI</name>
<dbReference type="AlphaFoldDB" id="A0A8W8KTT3"/>
<feature type="chain" id="PRO_5042431430" description="C-type lectin domain-containing protein" evidence="3">
    <location>
        <begin position="24"/>
        <end position="511"/>
    </location>
</feature>
<dbReference type="PANTHER" id="PTHR22803">
    <property type="entry name" value="MANNOSE, PHOSPHOLIPASE, LECTIN RECEPTOR RELATED"/>
    <property type="match status" value="1"/>
</dbReference>
<keyword evidence="6" id="KW-1185">Reference proteome</keyword>
<dbReference type="EnsemblMetazoa" id="G2525.3">
    <property type="protein sequence ID" value="G2525.3:cds"/>
    <property type="gene ID" value="G2525"/>
</dbReference>
<dbReference type="OMA" id="FICEFRK"/>
<feature type="region of interest" description="Disordered" evidence="1">
    <location>
        <begin position="487"/>
        <end position="511"/>
    </location>
</feature>
<dbReference type="EnsemblMetazoa" id="G2525.7">
    <property type="protein sequence ID" value="G2525.7:cds"/>
    <property type="gene ID" value="G2525"/>
</dbReference>
<keyword evidence="2" id="KW-0812">Transmembrane</keyword>
<dbReference type="InterPro" id="IPR016186">
    <property type="entry name" value="C-type_lectin-like/link_sf"/>
</dbReference>
<feature type="compositionally biased region" description="Basic and acidic residues" evidence="1">
    <location>
        <begin position="500"/>
        <end position="511"/>
    </location>
</feature>
<reference evidence="5" key="1">
    <citation type="submission" date="2022-08" db="UniProtKB">
        <authorList>
            <consortium name="EnsemblMetazoa"/>
        </authorList>
    </citation>
    <scope>IDENTIFICATION</scope>
    <source>
        <strain evidence="5">05x7-T-G4-1.051#20</strain>
    </source>
</reference>
<evidence type="ECO:0000256" key="3">
    <source>
        <dbReference type="SAM" id="SignalP"/>
    </source>
</evidence>
<dbReference type="Proteomes" id="UP000005408">
    <property type="component" value="Unassembled WGS sequence"/>
</dbReference>
<dbReference type="InterPro" id="IPR001304">
    <property type="entry name" value="C-type_lectin-like"/>
</dbReference>
<dbReference type="OrthoDB" id="418245at2759"/>